<gene>
    <name evidence="1" type="ORF">EPI10_015736</name>
</gene>
<accession>A0A5B6VLL2</accession>
<evidence type="ECO:0000313" key="1">
    <source>
        <dbReference type="EMBL" id="KAA3469993.1"/>
    </source>
</evidence>
<reference evidence="2" key="1">
    <citation type="journal article" date="2019" name="Plant Biotechnol. J.">
        <title>Genome sequencing of the Australian wild diploid species Gossypium australe highlights disease resistance and delayed gland morphogenesis.</title>
        <authorList>
            <person name="Cai Y."/>
            <person name="Cai X."/>
            <person name="Wang Q."/>
            <person name="Wang P."/>
            <person name="Zhang Y."/>
            <person name="Cai C."/>
            <person name="Xu Y."/>
            <person name="Wang K."/>
            <person name="Zhou Z."/>
            <person name="Wang C."/>
            <person name="Geng S."/>
            <person name="Li B."/>
            <person name="Dong Q."/>
            <person name="Hou Y."/>
            <person name="Wang H."/>
            <person name="Ai P."/>
            <person name="Liu Z."/>
            <person name="Yi F."/>
            <person name="Sun M."/>
            <person name="An G."/>
            <person name="Cheng J."/>
            <person name="Zhang Y."/>
            <person name="Shi Q."/>
            <person name="Xie Y."/>
            <person name="Shi X."/>
            <person name="Chang Y."/>
            <person name="Huang F."/>
            <person name="Chen Y."/>
            <person name="Hong S."/>
            <person name="Mi L."/>
            <person name="Sun Q."/>
            <person name="Zhang L."/>
            <person name="Zhou B."/>
            <person name="Peng R."/>
            <person name="Zhang X."/>
            <person name="Liu F."/>
        </authorList>
    </citation>
    <scope>NUCLEOTIDE SEQUENCE [LARGE SCALE GENOMIC DNA]</scope>
    <source>
        <strain evidence="2">cv. PA1801</strain>
    </source>
</reference>
<comment type="caution">
    <text evidence="1">The sequence shown here is derived from an EMBL/GenBank/DDBJ whole genome shotgun (WGS) entry which is preliminary data.</text>
</comment>
<protein>
    <submittedName>
        <fullName evidence="1">Retrovirus-related Pol polyprotein from transposon TNT 1-94</fullName>
    </submittedName>
</protein>
<name>A0A5B6VLL2_9ROSI</name>
<sequence length="75" mass="8930">MRAEKPLELAHTNVCDPVIISTRGGYEYYCIYLMHRKRETFDKFKEFHAKVEKRIGLPIRHFSLVDVRNIYLVSS</sequence>
<evidence type="ECO:0000313" key="2">
    <source>
        <dbReference type="Proteomes" id="UP000325315"/>
    </source>
</evidence>
<organism evidence="1 2">
    <name type="scientific">Gossypium australe</name>
    <dbReference type="NCBI Taxonomy" id="47621"/>
    <lineage>
        <taxon>Eukaryota</taxon>
        <taxon>Viridiplantae</taxon>
        <taxon>Streptophyta</taxon>
        <taxon>Embryophyta</taxon>
        <taxon>Tracheophyta</taxon>
        <taxon>Spermatophyta</taxon>
        <taxon>Magnoliopsida</taxon>
        <taxon>eudicotyledons</taxon>
        <taxon>Gunneridae</taxon>
        <taxon>Pentapetalae</taxon>
        <taxon>rosids</taxon>
        <taxon>malvids</taxon>
        <taxon>Malvales</taxon>
        <taxon>Malvaceae</taxon>
        <taxon>Malvoideae</taxon>
        <taxon>Gossypium</taxon>
    </lineage>
</organism>
<dbReference type="EMBL" id="SMMG02000006">
    <property type="protein sequence ID" value="KAA3469993.1"/>
    <property type="molecule type" value="Genomic_DNA"/>
</dbReference>
<dbReference type="Proteomes" id="UP000325315">
    <property type="component" value="Unassembled WGS sequence"/>
</dbReference>
<keyword evidence="2" id="KW-1185">Reference proteome</keyword>
<dbReference type="AlphaFoldDB" id="A0A5B6VLL2"/>
<dbReference type="OrthoDB" id="1703812at2759"/>
<proteinExistence type="predicted"/>